<keyword evidence="4" id="KW-1185">Reference proteome</keyword>
<accession>A0ABD3E030</accession>
<dbReference type="EMBL" id="JAVIJP010000009">
    <property type="protein sequence ID" value="KAL3647855.1"/>
    <property type="molecule type" value="Genomic_DNA"/>
</dbReference>
<evidence type="ECO:0000313" key="4">
    <source>
        <dbReference type="Proteomes" id="UP001632038"/>
    </source>
</evidence>
<name>A0ABD3E030_9LAMI</name>
<comment type="caution">
    <text evidence="3">The sequence shown here is derived from an EMBL/GenBank/DDBJ whole genome shotgun (WGS) entry which is preliminary data.</text>
</comment>
<dbReference type="AlphaFoldDB" id="A0ABD3E030"/>
<feature type="compositionally biased region" description="Basic residues" evidence="1">
    <location>
        <begin position="209"/>
        <end position="222"/>
    </location>
</feature>
<feature type="compositionally biased region" description="Basic and acidic residues" evidence="1">
    <location>
        <begin position="101"/>
        <end position="118"/>
    </location>
</feature>
<feature type="chain" id="PRO_5044753602" evidence="2">
    <location>
        <begin position="28"/>
        <end position="229"/>
    </location>
</feature>
<feature type="signal peptide" evidence="2">
    <location>
        <begin position="1"/>
        <end position="27"/>
    </location>
</feature>
<evidence type="ECO:0000313" key="3">
    <source>
        <dbReference type="EMBL" id="KAL3647855.1"/>
    </source>
</evidence>
<organism evidence="3 4">
    <name type="scientific">Castilleja foliolosa</name>
    <dbReference type="NCBI Taxonomy" id="1961234"/>
    <lineage>
        <taxon>Eukaryota</taxon>
        <taxon>Viridiplantae</taxon>
        <taxon>Streptophyta</taxon>
        <taxon>Embryophyta</taxon>
        <taxon>Tracheophyta</taxon>
        <taxon>Spermatophyta</taxon>
        <taxon>Magnoliopsida</taxon>
        <taxon>eudicotyledons</taxon>
        <taxon>Gunneridae</taxon>
        <taxon>Pentapetalae</taxon>
        <taxon>asterids</taxon>
        <taxon>lamiids</taxon>
        <taxon>Lamiales</taxon>
        <taxon>Orobanchaceae</taxon>
        <taxon>Pedicularideae</taxon>
        <taxon>Castillejinae</taxon>
        <taxon>Castilleja</taxon>
    </lineage>
</organism>
<evidence type="ECO:0000256" key="2">
    <source>
        <dbReference type="SAM" id="SignalP"/>
    </source>
</evidence>
<reference evidence="4" key="1">
    <citation type="journal article" date="2024" name="IScience">
        <title>Strigolactones Initiate the Formation of Haustorium-like Structures in Castilleja.</title>
        <authorList>
            <person name="Buerger M."/>
            <person name="Peterson D."/>
            <person name="Chory J."/>
        </authorList>
    </citation>
    <scope>NUCLEOTIDE SEQUENCE [LARGE SCALE GENOMIC DNA]</scope>
</reference>
<sequence length="229" mass="25411">MSNPCFVVQFHAALLIIIISVAVVAEAAPAAHLRKVQLHNKPMSSAADCTRACKGNFGALHQSATCLGNKKIDDHKQFGSQKLVQFTCSCFCGVKKRSEPKNEVEPETFTEPKNEVKRKGPKRTFTEPENVVGPSETFSFSAPKNEVKRKGPKKIFTEPENEVGPNDTFSFSEPKNEVKRKGPKKTFTEPENEVGPNETLSFSEPQNAVKKKGPKWSLRKNRAQPELSN</sequence>
<evidence type="ECO:0000256" key="1">
    <source>
        <dbReference type="SAM" id="MobiDB-lite"/>
    </source>
</evidence>
<proteinExistence type="predicted"/>
<gene>
    <name evidence="3" type="ORF">CASFOL_008823</name>
</gene>
<dbReference type="Proteomes" id="UP001632038">
    <property type="component" value="Unassembled WGS sequence"/>
</dbReference>
<feature type="region of interest" description="Disordered" evidence="1">
    <location>
        <begin position="101"/>
        <end position="229"/>
    </location>
</feature>
<keyword evidence="2" id="KW-0732">Signal</keyword>
<protein>
    <submittedName>
        <fullName evidence="3">Uncharacterized protein</fullName>
    </submittedName>
</protein>